<evidence type="ECO:0000256" key="4">
    <source>
        <dbReference type="RuleBase" id="RU363019"/>
    </source>
</evidence>
<dbReference type="InterPro" id="IPR002130">
    <property type="entry name" value="Cyclophilin-type_PPIase_dom"/>
</dbReference>
<dbReference type="GO" id="GO:0005737">
    <property type="term" value="C:cytoplasm"/>
    <property type="evidence" value="ECO:0007669"/>
    <property type="project" value="TreeGrafter"/>
</dbReference>
<dbReference type="PROSITE" id="PS00170">
    <property type="entry name" value="CSA_PPIASE_1"/>
    <property type="match status" value="1"/>
</dbReference>
<organism evidence="6">
    <name type="scientific">Wuchereria bancrofti</name>
    <dbReference type="NCBI Taxonomy" id="6293"/>
    <lineage>
        <taxon>Eukaryota</taxon>
        <taxon>Metazoa</taxon>
        <taxon>Ecdysozoa</taxon>
        <taxon>Nematoda</taxon>
        <taxon>Chromadorea</taxon>
        <taxon>Rhabditida</taxon>
        <taxon>Spirurina</taxon>
        <taxon>Spiruromorpha</taxon>
        <taxon>Filarioidea</taxon>
        <taxon>Onchocercidae</taxon>
        <taxon>Wuchereria</taxon>
    </lineage>
</organism>
<dbReference type="GO" id="GO:0016018">
    <property type="term" value="F:cyclosporin A binding"/>
    <property type="evidence" value="ECO:0007669"/>
    <property type="project" value="TreeGrafter"/>
</dbReference>
<keyword evidence="2 4" id="KW-0697">Rotamase</keyword>
<protein>
    <recommendedName>
        <fullName evidence="4">Peptidyl-prolyl cis-trans isomerase</fullName>
        <shortName evidence="4">PPIase</shortName>
        <ecNumber evidence="4">5.2.1.8</ecNumber>
    </recommendedName>
</protein>
<proteinExistence type="inferred from homology"/>
<keyword evidence="4" id="KW-0732">Signal</keyword>
<evidence type="ECO:0000256" key="3">
    <source>
        <dbReference type="ARBA" id="ARBA00023235"/>
    </source>
</evidence>
<accession>A0A1I8ENB4</accession>
<dbReference type="WBParaSite" id="maker-PairedContig_3482-snap-gene-0.5-mRNA-1">
    <property type="protein sequence ID" value="maker-PairedContig_3482-snap-gene-0.5-mRNA-1"/>
    <property type="gene ID" value="maker-PairedContig_3482-snap-gene-0.5"/>
</dbReference>
<dbReference type="EC" id="5.2.1.8" evidence="4"/>
<feature type="chain" id="PRO_5009030122" description="Peptidyl-prolyl cis-trans isomerase" evidence="4">
    <location>
        <begin position="21"/>
        <end position="209"/>
    </location>
</feature>
<sequence>MNFILTTITIFVTFYTSNNAKEMATVTKKVYFDVAIGDKKIGRIEIGLFGNDVPKTAENFRALATGEKGFGYKGSKFHRVIKDFMIQGGDFTKGDGTGGKSIYGDRFEDENFKLKHYGAGWLSMANAGKDTNGSQFFITTVQTTWLDGRHVVFGKVLNGMDVVRKIEQTSTHPGDRPKQDVKIVDCGELPLDAPFDTPKEASTNSKKIC</sequence>
<dbReference type="Gene3D" id="2.40.100.10">
    <property type="entry name" value="Cyclophilin-like"/>
    <property type="match status" value="1"/>
</dbReference>
<dbReference type="PANTHER" id="PTHR11071">
    <property type="entry name" value="PEPTIDYL-PROLYL CIS-TRANS ISOMERASE"/>
    <property type="match status" value="1"/>
</dbReference>
<dbReference type="SUPFAM" id="SSF50891">
    <property type="entry name" value="Cyclophilin-like"/>
    <property type="match status" value="1"/>
</dbReference>
<dbReference type="AlphaFoldDB" id="A0A1I8ENB4"/>
<dbReference type="STRING" id="6293.A0A1I8ENB4"/>
<dbReference type="PANTHER" id="PTHR11071:SF561">
    <property type="entry name" value="PEPTIDYL-PROLYL CIS-TRANS ISOMERASE D-RELATED"/>
    <property type="match status" value="1"/>
</dbReference>
<keyword evidence="3 4" id="KW-0413">Isomerase</keyword>
<dbReference type="InterPro" id="IPR024936">
    <property type="entry name" value="Cyclophilin-type_PPIase"/>
</dbReference>
<dbReference type="PRINTS" id="PR00153">
    <property type="entry name" value="CSAPPISMRASE"/>
</dbReference>
<evidence type="ECO:0000313" key="6">
    <source>
        <dbReference type="WBParaSite" id="maker-PairedContig_3482-snap-gene-0.5-mRNA-1"/>
    </source>
</evidence>
<comment type="similarity">
    <text evidence="4">Belongs to the cyclophilin-type PPIase family.</text>
</comment>
<name>A0A1I8ENB4_WUCBA</name>
<dbReference type="Pfam" id="PF00160">
    <property type="entry name" value="Pro_isomerase"/>
    <property type="match status" value="1"/>
</dbReference>
<comment type="function">
    <text evidence="4">PPIases accelerate the folding of proteins. It catalyzes the cis-trans isomerization of proline imidic peptide bonds in oligopeptides.</text>
</comment>
<dbReference type="GO" id="GO:0003755">
    <property type="term" value="F:peptidyl-prolyl cis-trans isomerase activity"/>
    <property type="evidence" value="ECO:0007669"/>
    <property type="project" value="UniProtKB-UniRule"/>
</dbReference>
<dbReference type="CDD" id="cd01926">
    <property type="entry name" value="cyclophilin_ABH_like"/>
    <property type="match status" value="1"/>
</dbReference>
<dbReference type="PROSITE" id="PS50072">
    <property type="entry name" value="CSA_PPIASE_2"/>
    <property type="match status" value="1"/>
</dbReference>
<feature type="domain" description="PPIase cyclophilin-type" evidence="5">
    <location>
        <begin position="31"/>
        <end position="188"/>
    </location>
</feature>
<dbReference type="PIRSF" id="PIRSF001467">
    <property type="entry name" value="Peptidylpro_ismrse"/>
    <property type="match status" value="1"/>
</dbReference>
<dbReference type="InterPro" id="IPR020892">
    <property type="entry name" value="Cyclophilin-type_PPIase_CS"/>
</dbReference>
<comment type="catalytic activity">
    <reaction evidence="1 4">
        <text>[protein]-peptidylproline (omega=180) = [protein]-peptidylproline (omega=0)</text>
        <dbReference type="Rhea" id="RHEA:16237"/>
        <dbReference type="Rhea" id="RHEA-COMP:10747"/>
        <dbReference type="Rhea" id="RHEA-COMP:10748"/>
        <dbReference type="ChEBI" id="CHEBI:83833"/>
        <dbReference type="ChEBI" id="CHEBI:83834"/>
        <dbReference type="EC" id="5.2.1.8"/>
    </reaction>
</comment>
<dbReference type="InterPro" id="IPR029000">
    <property type="entry name" value="Cyclophilin-like_dom_sf"/>
</dbReference>
<feature type="signal peptide" evidence="4">
    <location>
        <begin position="1"/>
        <end position="20"/>
    </location>
</feature>
<dbReference type="GO" id="GO:0006457">
    <property type="term" value="P:protein folding"/>
    <property type="evidence" value="ECO:0007669"/>
    <property type="project" value="InterPro"/>
</dbReference>
<evidence type="ECO:0000259" key="5">
    <source>
        <dbReference type="PROSITE" id="PS50072"/>
    </source>
</evidence>
<reference evidence="6" key="1">
    <citation type="submission" date="2016-11" db="UniProtKB">
        <authorList>
            <consortium name="WormBaseParasite"/>
        </authorList>
    </citation>
    <scope>IDENTIFICATION</scope>
    <source>
        <strain evidence="6">pt0022</strain>
    </source>
</reference>
<evidence type="ECO:0000256" key="2">
    <source>
        <dbReference type="ARBA" id="ARBA00023110"/>
    </source>
</evidence>
<dbReference type="FunFam" id="2.40.100.10:FF:000001">
    <property type="entry name" value="Peptidyl-prolyl cis-trans isomerase"/>
    <property type="match status" value="1"/>
</dbReference>
<evidence type="ECO:0000256" key="1">
    <source>
        <dbReference type="ARBA" id="ARBA00000971"/>
    </source>
</evidence>